<dbReference type="InterPro" id="IPR012664">
    <property type="entry name" value="CHP02452"/>
</dbReference>
<evidence type="ECO:0000313" key="2">
    <source>
        <dbReference type="EMBL" id="KAA6414003.1"/>
    </source>
</evidence>
<name>A0A1W5CRP2_9LECA</name>
<accession>A0A1W5CRP2</accession>
<evidence type="ECO:0000313" key="4">
    <source>
        <dbReference type="Proteomes" id="UP000192927"/>
    </source>
</evidence>
<dbReference type="EMBL" id="VXIT01000003">
    <property type="protein sequence ID" value="KAA6414003.1"/>
    <property type="molecule type" value="Genomic_DNA"/>
</dbReference>
<evidence type="ECO:0000259" key="1">
    <source>
        <dbReference type="Pfam" id="PF10021"/>
    </source>
</evidence>
<evidence type="ECO:0000313" key="5">
    <source>
        <dbReference type="Proteomes" id="UP000324767"/>
    </source>
</evidence>
<protein>
    <recommendedName>
        <fullName evidence="1">Microbial-type PARG catalytic domain-containing protein</fullName>
    </recommendedName>
</protein>
<dbReference type="NCBIfam" id="TIGR02452">
    <property type="entry name" value="TIGR02452 family protein"/>
    <property type="match status" value="1"/>
</dbReference>
<gene>
    <name evidence="2" type="ORF">FRX48_02365</name>
</gene>
<dbReference type="Pfam" id="PF10021">
    <property type="entry name" value="PARG_cat_microb"/>
    <property type="match status" value="1"/>
</dbReference>
<reference evidence="2 5" key="3">
    <citation type="submission" date="2019-09" db="EMBL/GenBank/DDBJ databases">
        <title>The hologenome of the rock-dwelling lichen Lasallia pustulata.</title>
        <authorList>
            <person name="Greshake Tzovaras B."/>
            <person name="Segers F."/>
            <person name="Bicker A."/>
            <person name="Dal Grande F."/>
            <person name="Otte J."/>
            <person name="Hankeln T."/>
            <person name="Schmitt I."/>
            <person name="Ebersberger I."/>
        </authorList>
    </citation>
    <scope>NUCLEOTIDE SEQUENCE [LARGE SCALE GENOMIC DNA]</scope>
    <source>
        <strain evidence="2">A1-1</strain>
    </source>
</reference>
<dbReference type="PANTHER" id="PTHR35596">
    <property type="entry name" value="DUF2263 DOMAIN-CONTAINING PROTEIN"/>
    <property type="match status" value="1"/>
</dbReference>
<dbReference type="InterPro" id="IPR019261">
    <property type="entry name" value="PARG_cat_microbial"/>
</dbReference>
<evidence type="ECO:0000313" key="3">
    <source>
        <dbReference type="EMBL" id="SLM33554.1"/>
    </source>
</evidence>
<dbReference type="InterPro" id="IPR043472">
    <property type="entry name" value="Macro_dom-like"/>
</dbReference>
<organism evidence="3 4">
    <name type="scientific">Lasallia pustulata</name>
    <dbReference type="NCBI Taxonomy" id="136370"/>
    <lineage>
        <taxon>Eukaryota</taxon>
        <taxon>Fungi</taxon>
        <taxon>Dikarya</taxon>
        <taxon>Ascomycota</taxon>
        <taxon>Pezizomycotina</taxon>
        <taxon>Lecanoromycetes</taxon>
        <taxon>OSLEUM clade</taxon>
        <taxon>Umbilicariomycetidae</taxon>
        <taxon>Umbilicariales</taxon>
        <taxon>Umbilicariaceae</taxon>
        <taxon>Lasallia</taxon>
    </lineage>
</organism>
<dbReference type="EMBL" id="FWEW01000062">
    <property type="protein sequence ID" value="SLM33554.1"/>
    <property type="molecule type" value="Genomic_DNA"/>
</dbReference>
<sequence length="304" mass="33996">MPQVKPKPSEIAAEAKRTYMPYIEQKLPQFPARSFLHAETKSLPTDSGKGQEKRLRVAIIDGDPVDVALGWSESNARTSEQDNQQSFGREAARIPVVNMANEKRAGGDWESGLMAPEECLCRRSNLVHALTTPWTASAQPCHYPIPTKGGLYSPHVVVFRSGPDRAYALWKDFKSLPVISVAPVRRPKLEESGLEYSFDEEKELMKEKMRTVLRIAAAWHHRDLCMGPFGVGPAFRNPVLQIAAMWRALLFTEPEFQGIFDNVVFAVESTVGGNAKGGMTDYDVFSQEFHPSNVVQTAYRKASW</sequence>
<reference evidence="3" key="2">
    <citation type="submission" date="2017-03" db="EMBL/GenBank/DDBJ databases">
        <authorList>
            <person name="Afonso C.L."/>
            <person name="Miller P.J."/>
            <person name="Scott M.A."/>
            <person name="Spackman E."/>
            <person name="Goraichik I."/>
            <person name="Dimitrov K.M."/>
            <person name="Suarez D.L."/>
            <person name="Swayne D.E."/>
        </authorList>
    </citation>
    <scope>NUCLEOTIDE SEQUENCE [LARGE SCALE GENOMIC DNA]</scope>
</reference>
<feature type="domain" description="Microbial-type PARG catalytic" evidence="1">
    <location>
        <begin position="83"/>
        <end position="160"/>
    </location>
</feature>
<reference evidence="4" key="1">
    <citation type="submission" date="2017-03" db="EMBL/GenBank/DDBJ databases">
        <authorList>
            <person name="Sharma R."/>
            <person name="Thines M."/>
        </authorList>
    </citation>
    <scope>NUCLEOTIDE SEQUENCE [LARGE SCALE GENOMIC DNA]</scope>
</reference>
<dbReference type="Gene3D" id="3.40.220.10">
    <property type="entry name" value="Leucine Aminopeptidase, subunit E, domain 1"/>
    <property type="match status" value="1"/>
</dbReference>
<proteinExistence type="predicted"/>
<dbReference type="Proteomes" id="UP000324767">
    <property type="component" value="Unassembled WGS sequence"/>
</dbReference>
<dbReference type="OrthoDB" id="2440523at2759"/>
<dbReference type="Proteomes" id="UP000192927">
    <property type="component" value="Unassembled WGS sequence"/>
</dbReference>
<dbReference type="AlphaFoldDB" id="A0A1W5CRP2"/>
<keyword evidence="4" id="KW-1185">Reference proteome</keyword>
<dbReference type="PANTHER" id="PTHR35596:SF2">
    <property type="entry name" value="MICROBIAL-TYPE PARG CATALYTIC DOMAIN-CONTAINING PROTEIN"/>
    <property type="match status" value="1"/>
</dbReference>